<protein>
    <submittedName>
        <fullName evidence="4">MOSC domain-containing protein</fullName>
    </submittedName>
</protein>
<dbReference type="EMBL" id="JAAKZZ010000054">
    <property type="protein sequence ID" value="NGO68343.1"/>
    <property type="molecule type" value="Genomic_DNA"/>
</dbReference>
<dbReference type="PANTHER" id="PTHR30212">
    <property type="entry name" value="PROTEIN YIIM"/>
    <property type="match status" value="1"/>
</dbReference>
<dbReference type="InterPro" id="IPR001041">
    <property type="entry name" value="2Fe-2S_ferredoxin-type"/>
</dbReference>
<dbReference type="PROSITE" id="PS00197">
    <property type="entry name" value="2FE2S_FER_1"/>
    <property type="match status" value="1"/>
</dbReference>
<keyword evidence="5" id="KW-1185">Reference proteome</keyword>
<dbReference type="InterPro" id="IPR006058">
    <property type="entry name" value="2Fe2S_fd_BS"/>
</dbReference>
<dbReference type="Gene3D" id="3.40.50.80">
    <property type="entry name" value="Nucleotide-binding domain of ferredoxin-NADP reductase (FNR) module"/>
    <property type="match status" value="1"/>
</dbReference>
<dbReference type="SUPFAM" id="SSF52343">
    <property type="entry name" value="Ferredoxin reductase-like, C-terminal NADP-linked domain"/>
    <property type="match status" value="1"/>
</dbReference>
<dbReference type="RefSeq" id="WP_165297993.1">
    <property type="nucleotide sequence ID" value="NZ_JAAKZZ010000054.1"/>
</dbReference>
<dbReference type="InterPro" id="IPR039261">
    <property type="entry name" value="FNR_nucleotide-bd"/>
</dbReference>
<dbReference type="GO" id="GO:0051537">
    <property type="term" value="F:2 iron, 2 sulfur cluster binding"/>
    <property type="evidence" value="ECO:0007669"/>
    <property type="project" value="UniProtKB-KW"/>
</dbReference>
<evidence type="ECO:0000259" key="2">
    <source>
        <dbReference type="PROSITE" id="PS51340"/>
    </source>
</evidence>
<dbReference type="InterPro" id="IPR017927">
    <property type="entry name" value="FAD-bd_FR_type"/>
</dbReference>
<dbReference type="InterPro" id="IPR005302">
    <property type="entry name" value="MoCF_Sase_C"/>
</dbReference>
<dbReference type="InterPro" id="IPR011037">
    <property type="entry name" value="Pyrv_Knase-like_insert_dom_sf"/>
</dbReference>
<evidence type="ECO:0000313" key="4">
    <source>
        <dbReference type="EMBL" id="NGO68343.1"/>
    </source>
</evidence>
<dbReference type="Gene3D" id="3.10.20.30">
    <property type="match status" value="1"/>
</dbReference>
<evidence type="ECO:0000259" key="1">
    <source>
        <dbReference type="PROSITE" id="PS51085"/>
    </source>
</evidence>
<dbReference type="PROSITE" id="PS51384">
    <property type="entry name" value="FAD_FR"/>
    <property type="match status" value="1"/>
</dbReference>
<dbReference type="CDD" id="cd06184">
    <property type="entry name" value="flavohem_like_fad_nad_binding"/>
    <property type="match status" value="1"/>
</dbReference>
<dbReference type="GO" id="GO:0030170">
    <property type="term" value="F:pyridoxal phosphate binding"/>
    <property type="evidence" value="ECO:0007669"/>
    <property type="project" value="InterPro"/>
</dbReference>
<dbReference type="GO" id="GO:0030151">
    <property type="term" value="F:molybdenum ion binding"/>
    <property type="evidence" value="ECO:0007669"/>
    <property type="project" value="InterPro"/>
</dbReference>
<evidence type="ECO:0000259" key="3">
    <source>
        <dbReference type="PROSITE" id="PS51384"/>
    </source>
</evidence>
<dbReference type="Proteomes" id="UP000477722">
    <property type="component" value="Unassembled WGS sequence"/>
</dbReference>
<sequence length="592" mass="63137">MADTLGALLSVNVGDAKPMFVQGETVLTGFDKRPTDGAVRVEAGGLVPDDHVDDAADPDRALLFYQRDSYDSWERELGRTLPYGTFGENLTFEGPADEEVALGDELRVGTVRLRVTQPRIPCRKMAVRLGEEDFPNRYLRSGRLGFFCRVLEAGVVRPGDRVERVRRGGDGMSVADLARILHRERPDAGSLGRVLGCTGLPPALRRRAERMLRRARGEDGDWPGDRTLVVTARRREAAEVVSFDLADPERARLPDAEAGQFLTLSLDVPGVDSPVVRTYTVVGRSDDGAGYRIAVKREPAPAEAPDAPAGLASGHLHTAVGQGARLRARSPRGRFVLAPGERPVVLVSAGIGITPMLAMLGRLAAQDGADGEGGEDGRTGRTVHFVHGARSSRELAFGAQVRALVASRAGLHSHLLFSRPAPGDVLGEHFDEAGRLTAATLERVLPSLDADYYVCGPAGFMADIVTGLVERGVPAEQVRYEFFGAARPLFGDEAGEGAGAVVADGDGRPVTVTFARSGITVPWRENTFSLLALAEQAGLRPEASCRTGLCGTCVARIDGGRVDYAITPLDEAPPGQVTVCCARPATSVMIDL</sequence>
<feature type="domain" description="FAD-binding FR-type" evidence="3">
    <location>
        <begin position="223"/>
        <end position="338"/>
    </location>
</feature>
<dbReference type="SUPFAM" id="SSF54292">
    <property type="entry name" value="2Fe-2S ferredoxin-like"/>
    <property type="match status" value="1"/>
</dbReference>
<dbReference type="InterPro" id="IPR036010">
    <property type="entry name" value="2Fe-2S_ferredoxin-like_sf"/>
</dbReference>
<dbReference type="PANTHER" id="PTHR30212:SF2">
    <property type="entry name" value="PROTEIN YIIM"/>
    <property type="match status" value="1"/>
</dbReference>
<organism evidence="4 5">
    <name type="scientific">Streptomyces boncukensis</name>
    <dbReference type="NCBI Taxonomy" id="2711219"/>
    <lineage>
        <taxon>Bacteria</taxon>
        <taxon>Bacillati</taxon>
        <taxon>Actinomycetota</taxon>
        <taxon>Actinomycetes</taxon>
        <taxon>Kitasatosporales</taxon>
        <taxon>Streptomycetaceae</taxon>
        <taxon>Streptomyces</taxon>
    </lineage>
</organism>
<dbReference type="InterPro" id="IPR012675">
    <property type="entry name" value="Beta-grasp_dom_sf"/>
</dbReference>
<dbReference type="PROSITE" id="PS51085">
    <property type="entry name" value="2FE2S_FER_2"/>
    <property type="match status" value="1"/>
</dbReference>
<dbReference type="Pfam" id="PF03473">
    <property type="entry name" value="MOSC"/>
    <property type="match status" value="1"/>
</dbReference>
<dbReference type="SUPFAM" id="SSF50800">
    <property type="entry name" value="PK beta-barrel domain-like"/>
    <property type="match status" value="1"/>
</dbReference>
<dbReference type="AlphaFoldDB" id="A0A6G4WTL7"/>
<dbReference type="GO" id="GO:0016491">
    <property type="term" value="F:oxidoreductase activity"/>
    <property type="evidence" value="ECO:0007669"/>
    <property type="project" value="InterPro"/>
</dbReference>
<dbReference type="Pfam" id="PF03475">
    <property type="entry name" value="YiiM_3-alpha"/>
    <property type="match status" value="1"/>
</dbReference>
<dbReference type="PROSITE" id="PS51340">
    <property type="entry name" value="MOSC"/>
    <property type="match status" value="1"/>
</dbReference>
<feature type="domain" description="2Fe-2S ferredoxin-type" evidence="1">
    <location>
        <begin position="508"/>
        <end position="592"/>
    </location>
</feature>
<evidence type="ECO:0000313" key="5">
    <source>
        <dbReference type="Proteomes" id="UP000477722"/>
    </source>
</evidence>
<dbReference type="InterPro" id="IPR005163">
    <property type="entry name" value="Tri_helical_YiiM-like"/>
</dbReference>
<proteinExistence type="predicted"/>
<name>A0A6G4WTL7_9ACTN</name>
<dbReference type="InterPro" id="IPR052353">
    <property type="entry name" value="Benzoxazolinone_Detox_Enz"/>
</dbReference>
<reference evidence="4 5" key="1">
    <citation type="submission" date="2020-02" db="EMBL/GenBank/DDBJ databases">
        <title>Whole-genome analyses of novel actinobacteria.</title>
        <authorList>
            <person name="Sahin N."/>
            <person name="Tatar D."/>
        </authorList>
    </citation>
    <scope>NUCLEOTIDE SEQUENCE [LARGE SCALE GENOMIC DNA]</scope>
    <source>
        <strain evidence="4 5">SB3404</strain>
    </source>
</reference>
<dbReference type="Pfam" id="PF00111">
    <property type="entry name" value="Fer2"/>
    <property type="match status" value="1"/>
</dbReference>
<dbReference type="Gene3D" id="2.40.33.20">
    <property type="entry name" value="PK beta-barrel domain-like"/>
    <property type="match status" value="1"/>
</dbReference>
<gene>
    <name evidence="4" type="ORF">G5C65_08245</name>
</gene>
<dbReference type="CDD" id="cd00207">
    <property type="entry name" value="fer2"/>
    <property type="match status" value="1"/>
</dbReference>
<dbReference type="SUPFAM" id="SSF63380">
    <property type="entry name" value="Riboflavin synthase domain-like"/>
    <property type="match status" value="1"/>
</dbReference>
<dbReference type="Pfam" id="PF00175">
    <property type="entry name" value="NAD_binding_1"/>
    <property type="match status" value="1"/>
</dbReference>
<comment type="caution">
    <text evidence="4">The sequence shown here is derived from an EMBL/GenBank/DDBJ whole genome shotgun (WGS) entry which is preliminary data.</text>
</comment>
<accession>A0A6G4WTL7</accession>
<dbReference type="InterPro" id="IPR001433">
    <property type="entry name" value="OxRdtase_FAD/NAD-bd"/>
</dbReference>
<dbReference type="Gene3D" id="2.40.30.10">
    <property type="entry name" value="Translation factors"/>
    <property type="match status" value="1"/>
</dbReference>
<feature type="domain" description="MOSC" evidence="2">
    <location>
        <begin position="33"/>
        <end position="165"/>
    </location>
</feature>
<dbReference type="InterPro" id="IPR017938">
    <property type="entry name" value="Riboflavin_synthase-like_b-brl"/>
</dbReference>